<feature type="domain" description="HNH nuclease" evidence="1">
    <location>
        <begin position="220"/>
        <end position="271"/>
    </location>
</feature>
<evidence type="ECO:0000313" key="3">
    <source>
        <dbReference type="Proteomes" id="UP000658382"/>
    </source>
</evidence>
<reference evidence="2" key="1">
    <citation type="journal article" date="2014" name="Int. J. Syst. Evol. Microbiol.">
        <title>Complete genome sequence of Corynebacterium casei LMG S-19264T (=DSM 44701T), isolated from a smear-ripened cheese.</title>
        <authorList>
            <consortium name="US DOE Joint Genome Institute (JGI-PGF)"/>
            <person name="Walter F."/>
            <person name="Albersmeier A."/>
            <person name="Kalinowski J."/>
            <person name="Ruckert C."/>
        </authorList>
    </citation>
    <scope>NUCLEOTIDE SEQUENCE</scope>
    <source>
        <strain evidence="2">JCM 12580</strain>
    </source>
</reference>
<gene>
    <name evidence="2" type="ORF">GCM10007063_35050</name>
</gene>
<dbReference type="InterPro" id="IPR003615">
    <property type="entry name" value="HNH_nuc"/>
</dbReference>
<dbReference type="EMBL" id="BMNQ01000113">
    <property type="protein sequence ID" value="GGK09559.1"/>
    <property type="molecule type" value="Genomic_DNA"/>
</dbReference>
<dbReference type="Gene3D" id="1.10.30.50">
    <property type="match status" value="1"/>
</dbReference>
<dbReference type="Proteomes" id="UP000658382">
    <property type="component" value="Unassembled WGS sequence"/>
</dbReference>
<dbReference type="CDD" id="cd00085">
    <property type="entry name" value="HNHc"/>
    <property type="match status" value="1"/>
</dbReference>
<evidence type="ECO:0000313" key="2">
    <source>
        <dbReference type="EMBL" id="GGK09559.1"/>
    </source>
</evidence>
<reference evidence="2" key="2">
    <citation type="submission" date="2020-09" db="EMBL/GenBank/DDBJ databases">
        <authorList>
            <person name="Sun Q."/>
            <person name="Ohkuma M."/>
        </authorList>
    </citation>
    <scope>NUCLEOTIDE SEQUENCE</scope>
    <source>
        <strain evidence="2">JCM 12580</strain>
    </source>
</reference>
<comment type="caution">
    <text evidence="2">The sequence shown here is derived from an EMBL/GenBank/DDBJ whole genome shotgun (WGS) entry which is preliminary data.</text>
</comment>
<organism evidence="2 3">
    <name type="scientific">Lentibacillus kapialis</name>
    <dbReference type="NCBI Taxonomy" id="340214"/>
    <lineage>
        <taxon>Bacteria</taxon>
        <taxon>Bacillati</taxon>
        <taxon>Bacillota</taxon>
        <taxon>Bacilli</taxon>
        <taxon>Bacillales</taxon>
        <taxon>Bacillaceae</taxon>
        <taxon>Lentibacillus</taxon>
    </lineage>
</organism>
<evidence type="ECO:0000259" key="1">
    <source>
        <dbReference type="SMART" id="SM00507"/>
    </source>
</evidence>
<proteinExistence type="predicted"/>
<dbReference type="SMART" id="SM00507">
    <property type="entry name" value="HNHc"/>
    <property type="match status" value="1"/>
</dbReference>
<protein>
    <recommendedName>
        <fullName evidence="1">HNH nuclease domain-containing protein</fullName>
    </recommendedName>
</protein>
<accession>A0A917Q3G8</accession>
<sequence length="310" mass="36428">MYYAVKDFLQTRLRLETSEEKSKVVNLKKNPSEFLGFRIKAHRKKTNMGIRYVARSHMTQKALGNAQMKIKQAVKAIQKHQTAENVWRFNTVIMGIQNYYSAASRITIDLSKLNNRLNKALYNRLSEVRKEATFQDFSKSMQKRYKGYECKLYKIKEMVLVPIHAQRCKVNLNFSQTICNYTTAGRNKIHQNLRAINKQTLAHVMKQFIPSRSIEYNDNRISRFIAQYGKCAVTGIELGMDDWHCHHKTPYHLTKDDSYGNLVIVHEPVHRLIYMRNQEKMQVLLDALKLNEKQLKKVNELREQCLNEAI</sequence>
<keyword evidence="3" id="KW-1185">Reference proteome</keyword>
<dbReference type="AlphaFoldDB" id="A0A917Q3G8"/>
<name>A0A917Q3G8_9BACI</name>